<dbReference type="GO" id="GO:0008843">
    <property type="term" value="F:endochitinase activity"/>
    <property type="evidence" value="ECO:0007669"/>
    <property type="project" value="UniProtKB-EC"/>
</dbReference>
<feature type="transmembrane region" description="Helical" evidence="6">
    <location>
        <begin position="369"/>
        <end position="387"/>
    </location>
</feature>
<dbReference type="PANTHER" id="PTHR45708">
    <property type="entry name" value="ENDOCHITINASE"/>
    <property type="match status" value="1"/>
</dbReference>
<dbReference type="Proteomes" id="UP000594262">
    <property type="component" value="Unplaced"/>
</dbReference>
<dbReference type="GO" id="GO:0006032">
    <property type="term" value="P:chitin catabolic process"/>
    <property type="evidence" value="ECO:0007669"/>
    <property type="project" value="UniProtKB-ARBA"/>
</dbReference>
<dbReference type="PANTHER" id="PTHR45708:SF49">
    <property type="entry name" value="ENDOCHITINASE"/>
    <property type="match status" value="1"/>
</dbReference>
<dbReference type="InterPro" id="IPR045321">
    <property type="entry name" value="Cts1-like"/>
</dbReference>
<dbReference type="GeneID" id="136822373"/>
<evidence type="ECO:0000256" key="1">
    <source>
        <dbReference type="ARBA" id="ARBA00012729"/>
    </source>
</evidence>
<keyword evidence="7" id="KW-0732">Signal</keyword>
<sequence length="417" mass="46875">MILRSVILLVAFCSLANQANGSPATNTNKQLVVYWGQDSAGSLRLTLEKGLDYYCKNYDYDIIPVAFLNVFFDTANKDKFPGINLANHCNTTFKGYPTLLNCTDIGQQIQTCQKSGKKILLSLGGAAGLYYFSSSSQATQFASTVWKLFLDGTSKIRPFHNAVLDGVDLDIEGGTTTYYADFVKAIRQLMNTDKNRKYFITGAPQCPYPDAIMGPGGTNMVLTTVPQEFDYLFVQFYNNYCSIDKTKFFNQSIASWFNFAMTTKQKYGKGPLIFIGLPASPRVNGYQSPDVVRKAWQTVKTNESLGGFMLWDASFDMNNVISGQHYSTIIRTIMNDQYKSIHHSVTDFFYVIRVRGDGNFFTRVHVSHALLLGLFLVVFVLLLAVMMRMSRHEKLLSVKSQEVKVSGDKKYVPLGFY</sequence>
<dbReference type="PROSITE" id="PS01095">
    <property type="entry name" value="GH18_1"/>
    <property type="match status" value="1"/>
</dbReference>
<dbReference type="CDD" id="cd02877">
    <property type="entry name" value="GH18_hevamine_XipI_class_III"/>
    <property type="match status" value="1"/>
</dbReference>
<protein>
    <recommendedName>
        <fullName evidence="1">chitinase</fullName>
        <ecNumber evidence="1">3.2.1.14</ecNumber>
    </recommendedName>
</protein>
<keyword evidence="6" id="KW-1133">Transmembrane helix</keyword>
<evidence type="ECO:0000256" key="6">
    <source>
        <dbReference type="SAM" id="Phobius"/>
    </source>
</evidence>
<reference evidence="9" key="1">
    <citation type="submission" date="2021-01" db="UniProtKB">
        <authorList>
            <consortium name="EnsemblMetazoa"/>
        </authorList>
    </citation>
    <scope>IDENTIFICATION</scope>
</reference>
<dbReference type="Pfam" id="PF00704">
    <property type="entry name" value="Glyco_hydro_18"/>
    <property type="match status" value="1"/>
</dbReference>
<accession>A0A7M5WKH3</accession>
<dbReference type="InterPro" id="IPR001223">
    <property type="entry name" value="Glyco_hydro18_cat"/>
</dbReference>
<evidence type="ECO:0000259" key="8">
    <source>
        <dbReference type="PROSITE" id="PS51910"/>
    </source>
</evidence>
<dbReference type="EC" id="3.2.1.14" evidence="1"/>
<feature type="signal peptide" evidence="7">
    <location>
        <begin position="1"/>
        <end position="21"/>
    </location>
</feature>
<dbReference type="InterPro" id="IPR017853">
    <property type="entry name" value="GH"/>
</dbReference>
<evidence type="ECO:0000313" key="10">
    <source>
        <dbReference type="Proteomes" id="UP000594262"/>
    </source>
</evidence>
<evidence type="ECO:0000256" key="7">
    <source>
        <dbReference type="SAM" id="SignalP"/>
    </source>
</evidence>
<keyword evidence="10" id="KW-1185">Reference proteome</keyword>
<keyword evidence="2 4" id="KW-0378">Hydrolase</keyword>
<dbReference type="AlphaFoldDB" id="A0A7M5WKH3"/>
<dbReference type="OrthoDB" id="6020543at2759"/>
<dbReference type="EnsemblMetazoa" id="CLYHEMT007370.1">
    <property type="protein sequence ID" value="CLYHEMP007370.1"/>
    <property type="gene ID" value="CLYHEMG007370"/>
</dbReference>
<dbReference type="PROSITE" id="PS51910">
    <property type="entry name" value="GH18_2"/>
    <property type="match status" value="1"/>
</dbReference>
<comment type="similarity">
    <text evidence="5">Belongs to the glycosyl hydrolase 18 family.</text>
</comment>
<keyword evidence="6" id="KW-0812">Transmembrane</keyword>
<evidence type="ECO:0000256" key="4">
    <source>
        <dbReference type="RuleBase" id="RU000489"/>
    </source>
</evidence>
<evidence type="ECO:0000256" key="5">
    <source>
        <dbReference type="RuleBase" id="RU004453"/>
    </source>
</evidence>
<evidence type="ECO:0000313" key="9">
    <source>
        <dbReference type="EnsemblMetazoa" id="CLYHEMP007370.1"/>
    </source>
</evidence>
<dbReference type="GO" id="GO:0005576">
    <property type="term" value="C:extracellular region"/>
    <property type="evidence" value="ECO:0007669"/>
    <property type="project" value="UniProtKB-ARBA"/>
</dbReference>
<keyword evidence="3 4" id="KW-0326">Glycosidase</keyword>
<dbReference type="InterPro" id="IPR001579">
    <property type="entry name" value="Glyco_hydro_18_chit_AS"/>
</dbReference>
<dbReference type="RefSeq" id="XP_066934723.1">
    <property type="nucleotide sequence ID" value="XM_067078622.1"/>
</dbReference>
<dbReference type="GO" id="GO:0005975">
    <property type="term" value="P:carbohydrate metabolic process"/>
    <property type="evidence" value="ECO:0007669"/>
    <property type="project" value="InterPro"/>
</dbReference>
<dbReference type="InterPro" id="IPR050542">
    <property type="entry name" value="Glycosyl_Hydrlase18_Chitinase"/>
</dbReference>
<keyword evidence="6" id="KW-0472">Membrane</keyword>
<evidence type="ECO:0000256" key="2">
    <source>
        <dbReference type="ARBA" id="ARBA00022801"/>
    </source>
</evidence>
<dbReference type="SUPFAM" id="SSF51445">
    <property type="entry name" value="(Trans)glycosidases"/>
    <property type="match status" value="1"/>
</dbReference>
<name>A0A7M5WKH3_9CNID</name>
<evidence type="ECO:0000256" key="3">
    <source>
        <dbReference type="ARBA" id="ARBA00023295"/>
    </source>
</evidence>
<proteinExistence type="inferred from homology"/>
<organism evidence="9 10">
    <name type="scientific">Clytia hemisphaerica</name>
    <dbReference type="NCBI Taxonomy" id="252671"/>
    <lineage>
        <taxon>Eukaryota</taxon>
        <taxon>Metazoa</taxon>
        <taxon>Cnidaria</taxon>
        <taxon>Hydrozoa</taxon>
        <taxon>Hydroidolina</taxon>
        <taxon>Leptothecata</taxon>
        <taxon>Obeliida</taxon>
        <taxon>Clytiidae</taxon>
        <taxon>Clytia</taxon>
    </lineage>
</organism>
<dbReference type="Gene3D" id="3.20.20.80">
    <property type="entry name" value="Glycosidases"/>
    <property type="match status" value="1"/>
</dbReference>
<feature type="chain" id="PRO_5029632277" description="chitinase" evidence="7">
    <location>
        <begin position="22"/>
        <end position="417"/>
    </location>
</feature>
<feature type="domain" description="GH18" evidence="8">
    <location>
        <begin position="29"/>
        <end position="328"/>
    </location>
</feature>